<keyword evidence="2" id="KW-1003">Cell membrane</keyword>
<dbReference type="GO" id="GO:0016032">
    <property type="term" value="P:viral process"/>
    <property type="evidence" value="ECO:0007669"/>
    <property type="project" value="InterPro"/>
</dbReference>
<feature type="compositionally biased region" description="Polar residues" evidence="11">
    <location>
        <begin position="545"/>
        <end position="563"/>
    </location>
</feature>
<comment type="function">
    <text evidence="9">The products of the Gag polyproteins of infectious retroviruses perform highly complex orchestrated tasks during the assembly, budding, maturation, and infection stages of the viral replication cycle. During viral assembly, the proteins form membrane associations and self-associations that ultimately result in budding of an immature virion from the infected cell. Gag precursors also function during viral assembly to selectively bind and package two plus strands of genomic RNA. Endogenous Gag proteins may have kept, lost or modified their original function during evolution.</text>
</comment>
<evidence type="ECO:0000256" key="3">
    <source>
        <dbReference type="ARBA" id="ARBA00022707"/>
    </source>
</evidence>
<evidence type="ECO:0000256" key="8">
    <source>
        <dbReference type="ARBA" id="ARBA00023136"/>
    </source>
</evidence>
<dbReference type="Pfam" id="PF02337">
    <property type="entry name" value="Gag_p10"/>
    <property type="match status" value="1"/>
</dbReference>
<dbReference type="GO" id="GO:0005886">
    <property type="term" value="C:plasma membrane"/>
    <property type="evidence" value="ECO:0007669"/>
    <property type="project" value="UniProtKB-SubCell"/>
</dbReference>
<reference evidence="13" key="2">
    <citation type="submission" date="2025-08" db="UniProtKB">
        <authorList>
            <consortium name="Ensembl"/>
        </authorList>
    </citation>
    <scope>IDENTIFICATION</scope>
</reference>
<evidence type="ECO:0000256" key="1">
    <source>
        <dbReference type="ARBA" id="ARBA00004236"/>
    </source>
</evidence>
<dbReference type="Ensembl" id="ENSBIXT00000016489.1">
    <property type="protein sequence ID" value="ENSBIXP00000008691.1"/>
    <property type="gene ID" value="ENSBIXG00000014475.1"/>
</dbReference>
<dbReference type="InterPro" id="IPR036875">
    <property type="entry name" value="Znf_CCHC_sf"/>
</dbReference>
<dbReference type="Pfam" id="PF00098">
    <property type="entry name" value="zf-CCHC"/>
    <property type="match status" value="1"/>
</dbReference>
<comment type="subcellular location">
    <subcellularLocation>
        <location evidence="1">Cell membrane</location>
    </subcellularLocation>
</comment>
<dbReference type="InterPro" id="IPR050195">
    <property type="entry name" value="Primate_lentivir_Gag_pol-like"/>
</dbReference>
<dbReference type="SUPFAM" id="SSF47353">
    <property type="entry name" value="Retrovirus capsid dimerization domain-like"/>
    <property type="match status" value="1"/>
</dbReference>
<accession>A0A4W2C794</accession>
<dbReference type="AlphaFoldDB" id="A0A4W2C794"/>
<dbReference type="Gene3D" id="1.10.1200.30">
    <property type="match status" value="1"/>
</dbReference>
<protein>
    <recommendedName>
        <fullName evidence="12">CCHC-type domain-containing protein</fullName>
    </recommendedName>
</protein>
<dbReference type="Pfam" id="PF19317">
    <property type="entry name" value="Gag_p24_C"/>
    <property type="match status" value="1"/>
</dbReference>
<evidence type="ECO:0000256" key="7">
    <source>
        <dbReference type="ARBA" id="ARBA00022833"/>
    </source>
</evidence>
<dbReference type="InterPro" id="IPR008916">
    <property type="entry name" value="Retrov_capsid_C"/>
</dbReference>
<dbReference type="InterPro" id="IPR001878">
    <property type="entry name" value="Znf_CCHC"/>
</dbReference>
<evidence type="ECO:0000313" key="13">
    <source>
        <dbReference type="Ensembl" id="ENSBIXP00000008691.1"/>
    </source>
</evidence>
<feature type="region of interest" description="Disordered" evidence="11">
    <location>
        <begin position="117"/>
        <end position="180"/>
    </location>
</feature>
<dbReference type="GO" id="GO:0005198">
    <property type="term" value="F:structural molecule activity"/>
    <property type="evidence" value="ECO:0007669"/>
    <property type="project" value="InterPro"/>
</dbReference>
<dbReference type="SUPFAM" id="SSF47943">
    <property type="entry name" value="Retrovirus capsid protein, N-terminal core domain"/>
    <property type="match status" value="1"/>
</dbReference>
<dbReference type="OMA" id="HHEQISY"/>
<dbReference type="GO" id="GO:0008270">
    <property type="term" value="F:zinc ion binding"/>
    <property type="evidence" value="ECO:0007669"/>
    <property type="project" value="UniProtKB-KW"/>
</dbReference>
<dbReference type="Pfam" id="PF14787">
    <property type="entry name" value="zf-CCHC_5"/>
    <property type="match status" value="1"/>
</dbReference>
<feature type="domain" description="CCHC-type" evidence="12">
    <location>
        <begin position="466"/>
        <end position="480"/>
    </location>
</feature>
<keyword evidence="8" id="KW-0472">Membrane</keyword>
<dbReference type="Gene3D" id="1.10.375.10">
    <property type="entry name" value="Human Immunodeficiency Virus Type 1 Capsid Protein"/>
    <property type="match status" value="1"/>
</dbReference>
<dbReference type="SUPFAM" id="SSF47836">
    <property type="entry name" value="Retroviral matrix proteins"/>
    <property type="match status" value="1"/>
</dbReference>
<sequence>MERPLKISTGKSFRHLIGVKMGNVESAEHYCPYICLLRQLLKVGGVSISEGQLLELLQAVDKYCCWFPSIGTLVLKAWEKIGAELKKEYAKGTPLPVSIWSTWALIKSVLELLQTSDSSDESDDDSFEKPQSPEYVKPEGKGKPSAKPAPSAPKEGDEGFFSPPPSHCSPSLPPAFAGNIFSQESMPTPRLSSIQKGILQAQREGDLEAFCTTSPMTIHESIALGVDPNNPNGVYEAVREPFPFKILKELKQAIQNYGVNSPFTVEIVQSVAEGNRLIPADWLALAKTVLTPGEFRQFRTWWQDHAETLAAHNQTHNIPISLEQLMGIGPWGRVQDQIRMNDQAIKQLRSCCLRAWEKIQSISQTSVSFQKVVQGPKEPYTEFIAQLQEAISQQVTDAKAADILLQLLAYDNANIDCKKVMNAFKGKASLNDYVKLCQGVGTESFKGDLLAQAMARLQLPKFPSTCFNCGKPGHTRVECKFKKGNFQKGNSQKGNVPSLCPKCKKGNHWANQCRSKFHKDGAPLLGNGSQGKLPAPSNKGACPVQTPQVSSPTTPASNNNGQNCGDPRTKEQMKPRRVLQCRNGKTRPLSSFPPPSCNY</sequence>
<keyword evidence="7" id="KW-0862">Zinc</keyword>
<evidence type="ECO:0000256" key="5">
    <source>
        <dbReference type="ARBA" id="ARBA00022737"/>
    </source>
</evidence>
<evidence type="ECO:0000256" key="10">
    <source>
        <dbReference type="PROSITE-ProRule" id="PRU00047"/>
    </source>
</evidence>
<evidence type="ECO:0000256" key="6">
    <source>
        <dbReference type="ARBA" id="ARBA00022771"/>
    </source>
</evidence>
<keyword evidence="6 10" id="KW-0863">Zinc-finger</keyword>
<dbReference type="PANTHER" id="PTHR40389">
    <property type="entry name" value="ENDOGENOUS RETROVIRUS GROUP K MEMBER 24 GAG POLYPROTEIN-RELATED"/>
    <property type="match status" value="1"/>
</dbReference>
<organism evidence="13 14">
    <name type="scientific">Bos indicus x Bos taurus</name>
    <name type="common">Hybrid cattle</name>
    <dbReference type="NCBI Taxonomy" id="30522"/>
    <lineage>
        <taxon>Eukaryota</taxon>
        <taxon>Metazoa</taxon>
        <taxon>Chordata</taxon>
        <taxon>Craniata</taxon>
        <taxon>Vertebrata</taxon>
        <taxon>Euteleostomi</taxon>
        <taxon>Mammalia</taxon>
        <taxon>Eutheria</taxon>
        <taxon>Laurasiatheria</taxon>
        <taxon>Artiodactyla</taxon>
        <taxon>Ruminantia</taxon>
        <taxon>Pecora</taxon>
        <taxon>Bovidae</taxon>
        <taxon>Bovinae</taxon>
        <taxon>Bos</taxon>
    </lineage>
</organism>
<feature type="compositionally biased region" description="Pro residues" evidence="11">
    <location>
        <begin position="162"/>
        <end position="173"/>
    </location>
</feature>
<dbReference type="Gene3D" id="4.10.60.10">
    <property type="entry name" value="Zinc finger, CCHC-type"/>
    <property type="match status" value="1"/>
</dbReference>
<feature type="compositionally biased region" description="Low complexity" evidence="11">
    <location>
        <begin position="143"/>
        <end position="153"/>
    </location>
</feature>
<dbReference type="SMART" id="SM00343">
    <property type="entry name" value="ZnF_C2HC"/>
    <property type="match status" value="2"/>
</dbReference>
<dbReference type="Proteomes" id="UP000314981">
    <property type="component" value="Chromosome 21"/>
</dbReference>
<keyword evidence="3" id="KW-0519">Myristate</keyword>
<dbReference type="InterPro" id="IPR003322">
    <property type="entry name" value="B_retro_matrix"/>
</dbReference>
<keyword evidence="3" id="KW-0449">Lipoprotein</keyword>
<keyword evidence="14" id="KW-1185">Reference proteome</keyword>
<evidence type="ECO:0000259" key="12">
    <source>
        <dbReference type="PROSITE" id="PS50158"/>
    </source>
</evidence>
<dbReference type="Gene3D" id="1.10.150.490">
    <property type="entry name" value="Retroviral GAG p10 protein"/>
    <property type="match status" value="1"/>
</dbReference>
<keyword evidence="4" id="KW-0479">Metal-binding</keyword>
<dbReference type="InterPro" id="IPR008919">
    <property type="entry name" value="Retrov_capsid_N"/>
</dbReference>
<reference evidence="13" key="3">
    <citation type="submission" date="2025-09" db="UniProtKB">
        <authorList>
            <consortium name="Ensembl"/>
        </authorList>
    </citation>
    <scope>IDENTIFICATION</scope>
</reference>
<evidence type="ECO:0000256" key="11">
    <source>
        <dbReference type="SAM" id="MobiDB-lite"/>
    </source>
</evidence>
<keyword evidence="5" id="KW-0677">Repeat</keyword>
<dbReference type="InterPro" id="IPR045345">
    <property type="entry name" value="Gag_p24_C"/>
</dbReference>
<evidence type="ECO:0000313" key="14">
    <source>
        <dbReference type="Proteomes" id="UP000314981"/>
    </source>
</evidence>
<name>A0A4W2C794_BOBOX</name>
<feature type="region of interest" description="Disordered" evidence="11">
    <location>
        <begin position="521"/>
        <end position="599"/>
    </location>
</feature>
<reference evidence="13 14" key="1">
    <citation type="submission" date="2018-11" db="EMBL/GenBank/DDBJ databases">
        <title>Haplotype-resolved cattle genomes.</title>
        <authorList>
            <person name="Low W.Y."/>
            <person name="Tearle R."/>
            <person name="Bickhart D.M."/>
            <person name="Rosen B.D."/>
            <person name="Koren S."/>
            <person name="Rhie A."/>
            <person name="Hiendleder S."/>
            <person name="Phillippy A.M."/>
            <person name="Smith T.P.L."/>
            <person name="Williams J.L."/>
        </authorList>
    </citation>
    <scope>NUCLEOTIDE SEQUENCE [LARGE SCALE GENOMIC DNA]</scope>
</reference>
<dbReference type="PROSITE" id="PS50158">
    <property type="entry name" value="ZF_CCHC"/>
    <property type="match status" value="1"/>
</dbReference>
<evidence type="ECO:0000256" key="2">
    <source>
        <dbReference type="ARBA" id="ARBA00022475"/>
    </source>
</evidence>
<proteinExistence type="predicted"/>
<dbReference type="InterPro" id="IPR010999">
    <property type="entry name" value="Retrovr_matrix"/>
</dbReference>
<dbReference type="SUPFAM" id="SSF57756">
    <property type="entry name" value="Retrovirus zinc finger-like domains"/>
    <property type="match status" value="1"/>
</dbReference>
<dbReference type="Pfam" id="PF00607">
    <property type="entry name" value="Gag_p24"/>
    <property type="match status" value="1"/>
</dbReference>
<evidence type="ECO:0000256" key="9">
    <source>
        <dbReference type="ARBA" id="ARBA00024963"/>
    </source>
</evidence>
<evidence type="ECO:0000256" key="4">
    <source>
        <dbReference type="ARBA" id="ARBA00022723"/>
    </source>
</evidence>
<dbReference type="InterPro" id="IPR038124">
    <property type="entry name" value="B_retro_matrix_sf"/>
</dbReference>
<dbReference type="PANTHER" id="PTHR40389:SF2">
    <property type="entry name" value="ENDOGENOUS RETROVIRUS GROUP K MEMBER 24 GAG POLYPROTEIN-RELATED"/>
    <property type="match status" value="1"/>
</dbReference>
<dbReference type="GO" id="GO:0003676">
    <property type="term" value="F:nucleic acid binding"/>
    <property type="evidence" value="ECO:0007669"/>
    <property type="project" value="InterPro"/>
</dbReference>